<sequence>MSKNEAVKYLVNILCSGFTQNLQGSNLFQNVSNGVGAWIWCIAFLDADYFHGNDLPGRDRIGFVHAAKATFADKFSKGGATPTLLPRQD</sequence>
<gene>
    <name evidence="1" type="ORF">PoMZ_10023</name>
</gene>
<evidence type="ECO:0000313" key="1">
    <source>
        <dbReference type="EMBL" id="QBZ54327.1"/>
    </source>
</evidence>
<reference evidence="1 2" key="1">
    <citation type="journal article" date="2019" name="Mol. Biol. Evol.">
        <title>Blast fungal genomes show frequent chromosomal changes, gene gains and losses, and effector gene turnover.</title>
        <authorList>
            <person name="Gomez Luciano L.B."/>
            <person name="Jason Tsai I."/>
            <person name="Chuma I."/>
            <person name="Tosa Y."/>
            <person name="Chen Y.H."/>
            <person name="Li J.Y."/>
            <person name="Li M.Y."/>
            <person name="Jade Lu M.Y."/>
            <person name="Nakayashiki H."/>
            <person name="Li W.H."/>
        </authorList>
    </citation>
    <scope>NUCLEOTIDE SEQUENCE [LARGE SCALE GENOMIC DNA]</scope>
    <source>
        <strain evidence="1">MZ5-1-6</strain>
    </source>
</reference>
<protein>
    <submittedName>
        <fullName evidence="1">Uncharacterized protein</fullName>
    </submittedName>
</protein>
<proteinExistence type="predicted"/>
<evidence type="ECO:0000313" key="2">
    <source>
        <dbReference type="Proteomes" id="UP000294847"/>
    </source>
</evidence>
<name>A0A4P7MW43_PYROR</name>
<dbReference type="EMBL" id="CP034204">
    <property type="protein sequence ID" value="QBZ54327.1"/>
    <property type="molecule type" value="Genomic_DNA"/>
</dbReference>
<organism evidence="1 2">
    <name type="scientific">Pyricularia oryzae</name>
    <name type="common">Rice blast fungus</name>
    <name type="synonym">Magnaporthe oryzae</name>
    <dbReference type="NCBI Taxonomy" id="318829"/>
    <lineage>
        <taxon>Eukaryota</taxon>
        <taxon>Fungi</taxon>
        <taxon>Dikarya</taxon>
        <taxon>Ascomycota</taxon>
        <taxon>Pezizomycotina</taxon>
        <taxon>Sordariomycetes</taxon>
        <taxon>Sordariomycetidae</taxon>
        <taxon>Magnaporthales</taxon>
        <taxon>Pyriculariaceae</taxon>
        <taxon>Pyricularia</taxon>
    </lineage>
</organism>
<dbReference type="AlphaFoldDB" id="A0A4P7MW43"/>
<dbReference type="Proteomes" id="UP000294847">
    <property type="component" value="Chromosome 1"/>
</dbReference>
<accession>A0A4P7MW43</accession>